<keyword evidence="11 16" id="KW-0460">Magnesium</keyword>
<feature type="binding site" evidence="16">
    <location>
        <position position="109"/>
    </location>
    <ligand>
        <name>Mg(2+)</name>
        <dbReference type="ChEBI" id="CHEBI:18420"/>
    </ligand>
</feature>
<reference evidence="19" key="1">
    <citation type="submission" date="2011-11" db="EMBL/GenBank/DDBJ databases">
        <title>Complete sequence of Desulfosporosinus orientis DSM 765.</title>
        <authorList>
            <person name="Lucas S."/>
            <person name="Han J."/>
            <person name="Lapidus A."/>
            <person name="Cheng J.-F."/>
            <person name="Goodwin L."/>
            <person name="Pitluck S."/>
            <person name="Peters L."/>
            <person name="Ovchinnikova G."/>
            <person name="Teshima H."/>
            <person name="Detter J.C."/>
            <person name="Han C."/>
            <person name="Tapia R."/>
            <person name="Land M."/>
            <person name="Hauser L."/>
            <person name="Kyrpides N."/>
            <person name="Ivanova N."/>
            <person name="Pagani I."/>
            <person name="Pester M."/>
            <person name="Spring S."/>
            <person name="Ollivier B."/>
            <person name="Rattei T."/>
            <person name="Klenk H.-P."/>
            <person name="Wagner M."/>
            <person name="Loy A."/>
            <person name="Woyke T."/>
        </authorList>
    </citation>
    <scope>NUCLEOTIDE SEQUENCE [LARGE SCALE GENOMIC DNA]</scope>
    <source>
        <strain evidence="19">ATCC 19365 / DSM 765 / NCIMB 8382 / VKM B-1628</strain>
    </source>
</reference>
<evidence type="ECO:0000256" key="2">
    <source>
        <dbReference type="ARBA" id="ARBA00010945"/>
    </source>
</evidence>
<dbReference type="InterPro" id="IPR043128">
    <property type="entry name" value="Rev_trsase/Diguanyl_cyclase"/>
</dbReference>
<dbReference type="PROSITE" id="PS50173">
    <property type="entry name" value="UMUC"/>
    <property type="match status" value="1"/>
</dbReference>
<dbReference type="Gene3D" id="3.40.1170.60">
    <property type="match status" value="1"/>
</dbReference>
<feature type="binding site" evidence="16">
    <location>
        <position position="14"/>
    </location>
    <ligand>
        <name>Mg(2+)</name>
        <dbReference type="ChEBI" id="CHEBI:18420"/>
    </ligand>
</feature>
<dbReference type="Pfam" id="PF21999">
    <property type="entry name" value="IMS_HHH_1"/>
    <property type="match status" value="1"/>
</dbReference>
<dbReference type="Pfam" id="PF00817">
    <property type="entry name" value="IMS"/>
    <property type="match status" value="1"/>
</dbReference>
<evidence type="ECO:0000256" key="13">
    <source>
        <dbReference type="ARBA" id="ARBA00023125"/>
    </source>
</evidence>
<keyword evidence="13 16" id="KW-0238">DNA-binding</keyword>
<dbReference type="STRING" id="768706.Desor_2109"/>
<keyword evidence="5 16" id="KW-0963">Cytoplasm</keyword>
<dbReference type="NCBIfam" id="NF010731">
    <property type="entry name" value="PRK14133.1"/>
    <property type="match status" value="1"/>
</dbReference>
<dbReference type="FunFam" id="3.30.1490.100:FF:000004">
    <property type="entry name" value="DNA polymerase IV"/>
    <property type="match status" value="1"/>
</dbReference>
<dbReference type="NCBIfam" id="NF002882">
    <property type="entry name" value="PRK03348.1"/>
    <property type="match status" value="1"/>
</dbReference>
<keyword evidence="19" id="KW-1185">Reference proteome</keyword>
<dbReference type="GO" id="GO:0009432">
    <property type="term" value="P:SOS response"/>
    <property type="evidence" value="ECO:0007669"/>
    <property type="project" value="TreeGrafter"/>
</dbReference>
<protein>
    <recommendedName>
        <fullName evidence="16">DNA polymerase IV</fullName>
        <shortName evidence="16">Pol IV</shortName>
        <ecNumber evidence="16">2.7.7.7</ecNumber>
    </recommendedName>
</protein>
<dbReference type="GO" id="GO:0003684">
    <property type="term" value="F:damaged DNA binding"/>
    <property type="evidence" value="ECO:0007669"/>
    <property type="project" value="InterPro"/>
</dbReference>
<dbReference type="FunFam" id="3.40.1170.60:FF:000001">
    <property type="entry name" value="DNA polymerase IV"/>
    <property type="match status" value="1"/>
</dbReference>
<dbReference type="InterPro" id="IPR043502">
    <property type="entry name" value="DNA/RNA_pol_sf"/>
</dbReference>
<evidence type="ECO:0000256" key="16">
    <source>
        <dbReference type="HAMAP-Rule" id="MF_01113"/>
    </source>
</evidence>
<keyword evidence="14 16" id="KW-0234">DNA repair</keyword>
<dbReference type="Gene3D" id="1.10.150.20">
    <property type="entry name" value="5' to 3' exonuclease, C-terminal subdomain"/>
    <property type="match status" value="1"/>
</dbReference>
<dbReference type="PANTHER" id="PTHR11076">
    <property type="entry name" value="DNA REPAIR POLYMERASE UMUC / TRANSFERASE FAMILY MEMBER"/>
    <property type="match status" value="1"/>
</dbReference>
<evidence type="ECO:0000256" key="8">
    <source>
        <dbReference type="ARBA" id="ARBA00022705"/>
    </source>
</evidence>
<comment type="function">
    <text evidence="16">Poorly processive, error-prone DNA polymerase involved in untargeted mutagenesis. Copies undamaged DNA at stalled replication forks, which arise in vivo from mismatched or misaligned primer ends. These misaligned primers can be extended by PolIV. Exhibits no 3'-5' exonuclease (proofreading) activity. May be involved in translesional synthesis, in conjunction with the beta clamp from PolIII.</text>
</comment>
<keyword evidence="10 16" id="KW-0227">DNA damage</keyword>
<reference evidence="18 19" key="2">
    <citation type="journal article" date="2012" name="J. Bacteriol.">
        <title>Complete genome sequences of Desulfosporosinus orientis DSM765T, Desulfosporosinus youngiae DSM17734T, Desulfosporosinus meridiei DSM13257T, and Desulfosporosinus acidiphilus DSM22704T.</title>
        <authorList>
            <person name="Pester M."/>
            <person name="Brambilla E."/>
            <person name="Alazard D."/>
            <person name="Rattei T."/>
            <person name="Weinmaier T."/>
            <person name="Han J."/>
            <person name="Lucas S."/>
            <person name="Lapidus A."/>
            <person name="Cheng J.F."/>
            <person name="Goodwin L."/>
            <person name="Pitluck S."/>
            <person name="Peters L."/>
            <person name="Ovchinnikova G."/>
            <person name="Teshima H."/>
            <person name="Detter J.C."/>
            <person name="Han C.S."/>
            <person name="Tapia R."/>
            <person name="Land M.L."/>
            <person name="Hauser L."/>
            <person name="Kyrpides N.C."/>
            <person name="Ivanova N.N."/>
            <person name="Pagani I."/>
            <person name="Huntmann M."/>
            <person name="Wei C.L."/>
            <person name="Davenport K.W."/>
            <person name="Daligault H."/>
            <person name="Chain P.S."/>
            <person name="Chen A."/>
            <person name="Mavromatis K."/>
            <person name="Markowitz V."/>
            <person name="Szeto E."/>
            <person name="Mikhailova N."/>
            <person name="Pati A."/>
            <person name="Wagner M."/>
            <person name="Woyke T."/>
            <person name="Ollivier B."/>
            <person name="Klenk H.P."/>
            <person name="Spring S."/>
            <person name="Loy A."/>
        </authorList>
    </citation>
    <scope>NUCLEOTIDE SEQUENCE [LARGE SCALE GENOMIC DNA]</scope>
    <source>
        <strain evidence="19">ATCC 19365 / DSM 765 / NCIMB 8382 / VKM B-1628</strain>
    </source>
</reference>
<dbReference type="CDD" id="cd03586">
    <property type="entry name" value="PolY_Pol_IV_kappa"/>
    <property type="match status" value="1"/>
</dbReference>
<evidence type="ECO:0000313" key="18">
    <source>
        <dbReference type="EMBL" id="AET67717.1"/>
    </source>
</evidence>
<keyword evidence="9 16" id="KW-0479">Metal-binding</keyword>
<organism evidence="18 19">
    <name type="scientific">Desulfosporosinus orientis (strain ATCC 19365 / DSM 765 / NCIMB 8382 / VKM B-1628 / Singapore I)</name>
    <name type="common">Desulfotomaculum orientis</name>
    <dbReference type="NCBI Taxonomy" id="768706"/>
    <lineage>
        <taxon>Bacteria</taxon>
        <taxon>Bacillati</taxon>
        <taxon>Bacillota</taxon>
        <taxon>Clostridia</taxon>
        <taxon>Eubacteriales</taxon>
        <taxon>Desulfitobacteriaceae</taxon>
        <taxon>Desulfosporosinus</taxon>
    </lineage>
</organism>
<dbReference type="eggNOG" id="COG0389">
    <property type="taxonomic scope" value="Bacteria"/>
</dbReference>
<keyword evidence="7 16" id="KW-0548">Nucleotidyltransferase</keyword>
<evidence type="ECO:0000256" key="1">
    <source>
        <dbReference type="ARBA" id="ARBA00004496"/>
    </source>
</evidence>
<gene>
    <name evidence="16" type="primary">dinB</name>
    <name evidence="18" type="ordered locus">Desor_2109</name>
</gene>
<feature type="domain" description="UmuC" evidence="17">
    <location>
        <begin position="10"/>
        <end position="191"/>
    </location>
</feature>
<dbReference type="HAMAP" id="MF_01113">
    <property type="entry name" value="DNApol_IV"/>
    <property type="match status" value="1"/>
</dbReference>
<dbReference type="Gene3D" id="3.30.70.270">
    <property type="match status" value="1"/>
</dbReference>
<evidence type="ECO:0000256" key="3">
    <source>
        <dbReference type="ARBA" id="ARBA00011245"/>
    </source>
</evidence>
<name>G7W655_DESOD</name>
<evidence type="ECO:0000256" key="11">
    <source>
        <dbReference type="ARBA" id="ARBA00022842"/>
    </source>
</evidence>
<evidence type="ECO:0000259" key="17">
    <source>
        <dbReference type="PROSITE" id="PS50173"/>
    </source>
</evidence>
<evidence type="ECO:0000256" key="5">
    <source>
        <dbReference type="ARBA" id="ARBA00022490"/>
    </source>
</evidence>
<comment type="catalytic activity">
    <reaction evidence="15 16">
        <text>DNA(n) + a 2'-deoxyribonucleoside 5'-triphosphate = DNA(n+1) + diphosphate</text>
        <dbReference type="Rhea" id="RHEA:22508"/>
        <dbReference type="Rhea" id="RHEA-COMP:17339"/>
        <dbReference type="Rhea" id="RHEA-COMP:17340"/>
        <dbReference type="ChEBI" id="CHEBI:33019"/>
        <dbReference type="ChEBI" id="CHEBI:61560"/>
        <dbReference type="ChEBI" id="CHEBI:173112"/>
        <dbReference type="EC" id="2.7.7.7"/>
    </reaction>
</comment>
<dbReference type="Proteomes" id="UP000006346">
    <property type="component" value="Chromosome"/>
</dbReference>
<dbReference type="NCBIfam" id="NF002677">
    <property type="entry name" value="PRK02406.1"/>
    <property type="match status" value="1"/>
</dbReference>
<dbReference type="AlphaFoldDB" id="G7W655"/>
<dbReference type="Pfam" id="PF11799">
    <property type="entry name" value="IMS_C"/>
    <property type="match status" value="1"/>
</dbReference>
<dbReference type="GO" id="GO:0000287">
    <property type="term" value="F:magnesium ion binding"/>
    <property type="evidence" value="ECO:0007669"/>
    <property type="project" value="UniProtKB-UniRule"/>
</dbReference>
<evidence type="ECO:0000256" key="15">
    <source>
        <dbReference type="ARBA" id="ARBA00049244"/>
    </source>
</evidence>
<evidence type="ECO:0000256" key="6">
    <source>
        <dbReference type="ARBA" id="ARBA00022679"/>
    </source>
</evidence>
<comment type="cofactor">
    <cofactor evidence="16">
        <name>Mg(2+)</name>
        <dbReference type="ChEBI" id="CHEBI:18420"/>
    </cofactor>
    <text evidence="16">Binds 2 magnesium ions per subunit.</text>
</comment>
<accession>G7W655</accession>
<dbReference type="GO" id="GO:0006261">
    <property type="term" value="P:DNA-templated DNA replication"/>
    <property type="evidence" value="ECO:0007669"/>
    <property type="project" value="UniProtKB-UniRule"/>
</dbReference>
<dbReference type="NCBIfam" id="NF002751">
    <property type="entry name" value="PRK02794.1"/>
    <property type="match status" value="1"/>
</dbReference>
<dbReference type="PANTHER" id="PTHR11076:SF33">
    <property type="entry name" value="DNA POLYMERASE KAPPA"/>
    <property type="match status" value="1"/>
</dbReference>
<dbReference type="Gene3D" id="3.30.1490.100">
    <property type="entry name" value="DNA polymerase, Y-family, little finger domain"/>
    <property type="match status" value="1"/>
</dbReference>
<keyword evidence="8 16" id="KW-0235">DNA replication</keyword>
<comment type="subcellular location">
    <subcellularLocation>
        <location evidence="1 16">Cytoplasm</location>
    </subcellularLocation>
</comment>
<evidence type="ECO:0000256" key="9">
    <source>
        <dbReference type="ARBA" id="ARBA00022723"/>
    </source>
</evidence>
<dbReference type="InterPro" id="IPR017961">
    <property type="entry name" value="DNA_pol_Y-fam_little_finger"/>
</dbReference>
<evidence type="ECO:0000313" key="19">
    <source>
        <dbReference type="Proteomes" id="UP000006346"/>
    </source>
</evidence>
<evidence type="ECO:0000256" key="4">
    <source>
        <dbReference type="ARBA" id="ARBA00022457"/>
    </source>
</evidence>
<feature type="site" description="Substrate discrimination" evidence="16">
    <location>
        <position position="19"/>
    </location>
</feature>
<dbReference type="KEGG" id="dor:Desor_2109"/>
<dbReference type="InterPro" id="IPR050116">
    <property type="entry name" value="DNA_polymerase-Y"/>
</dbReference>
<evidence type="ECO:0000256" key="14">
    <source>
        <dbReference type="ARBA" id="ARBA00023204"/>
    </source>
</evidence>
<dbReference type="GO" id="GO:0005829">
    <property type="term" value="C:cytosol"/>
    <property type="evidence" value="ECO:0007669"/>
    <property type="project" value="TreeGrafter"/>
</dbReference>
<keyword evidence="4 16" id="KW-0515">Mutator protein</keyword>
<dbReference type="GO" id="GO:0006281">
    <property type="term" value="P:DNA repair"/>
    <property type="evidence" value="ECO:0007669"/>
    <property type="project" value="UniProtKB-UniRule"/>
</dbReference>
<dbReference type="EC" id="2.7.7.7" evidence="16"/>
<comment type="similarity">
    <text evidence="2 16">Belongs to the DNA polymerase type-Y family.</text>
</comment>
<keyword evidence="6 16" id="KW-0808">Transferase</keyword>
<dbReference type="NCBIfam" id="NF003015">
    <property type="entry name" value="PRK03858.1"/>
    <property type="match status" value="1"/>
</dbReference>
<dbReference type="InterPro" id="IPR001126">
    <property type="entry name" value="UmuC"/>
</dbReference>
<dbReference type="GO" id="GO:0003887">
    <property type="term" value="F:DNA-directed DNA polymerase activity"/>
    <property type="evidence" value="ECO:0007669"/>
    <property type="project" value="UniProtKB-UniRule"/>
</dbReference>
<keyword evidence="12 16" id="KW-0239">DNA-directed DNA polymerase</keyword>
<dbReference type="InterPro" id="IPR022880">
    <property type="entry name" value="DNApol_IV"/>
</dbReference>
<evidence type="ECO:0000256" key="10">
    <source>
        <dbReference type="ARBA" id="ARBA00022763"/>
    </source>
</evidence>
<evidence type="ECO:0000256" key="12">
    <source>
        <dbReference type="ARBA" id="ARBA00022932"/>
    </source>
</evidence>
<dbReference type="HOGENOM" id="CLU_012348_1_2_9"/>
<dbReference type="SUPFAM" id="SSF56672">
    <property type="entry name" value="DNA/RNA polymerases"/>
    <property type="match status" value="1"/>
</dbReference>
<dbReference type="SUPFAM" id="SSF100879">
    <property type="entry name" value="Lesion bypass DNA polymerase (Y-family), little finger domain"/>
    <property type="match status" value="1"/>
</dbReference>
<dbReference type="InterPro" id="IPR036775">
    <property type="entry name" value="DNA_pol_Y-fam_lit_finger_sf"/>
</dbReference>
<sequence>MDIWANCRKILHVDMDAFYASVEQRDDPSLKGKPVVVGGKPESRGVVSAASYEARKYGIHSAMPLAEALRRCPEAVFLPVNGRKYQDVSAQIMEIFLTYTPLVEPLSLDEAFLDITASTSLFGSAEKIALTIKQRIQQELDLMASVGVACNKFLAKLASDLKKPDGFVIVPPDKIQEFLDPLPVERIWGVGDKTAQQLHRCHVKTVKDLRRLELKDLTKLFGTLGTQLYHLARGMDERPVESDRTVKSIGHETTFAQDLADYEVLKTTLLKLAIDVGRRLRKKSLKGKTVTIKVRYADFRTLTRSHTLLCATDLDDVIYQEACSLLEEVSLKEPLRLIGVTMHNLTDRTENQLSLFEDPQPDKEALTKALDLVKEKYGEKSITRARLL</sequence>
<comment type="subunit">
    <text evidence="3 16">Monomer.</text>
</comment>
<evidence type="ECO:0000256" key="7">
    <source>
        <dbReference type="ARBA" id="ARBA00022695"/>
    </source>
</evidence>
<dbReference type="RefSeq" id="WP_014184532.1">
    <property type="nucleotide sequence ID" value="NC_016584.1"/>
</dbReference>
<feature type="active site" evidence="16">
    <location>
        <position position="110"/>
    </location>
</feature>
<dbReference type="EMBL" id="CP003108">
    <property type="protein sequence ID" value="AET67717.1"/>
    <property type="molecule type" value="Genomic_DNA"/>
</dbReference>
<dbReference type="GO" id="GO:0042276">
    <property type="term" value="P:error-prone translesion synthesis"/>
    <property type="evidence" value="ECO:0007669"/>
    <property type="project" value="TreeGrafter"/>
</dbReference>
<proteinExistence type="inferred from homology"/>
<dbReference type="OrthoDB" id="9808813at2"/>
<dbReference type="InterPro" id="IPR053848">
    <property type="entry name" value="IMS_HHH_1"/>
</dbReference>
<dbReference type="PATRIC" id="fig|768706.3.peg.2122"/>